<dbReference type="Proteomes" id="UP000828236">
    <property type="component" value="Unassembled WGS sequence"/>
</dbReference>
<proteinExistence type="predicted"/>
<reference evidence="3" key="3">
    <citation type="journal article" date="2021" name="World Allergy Organ. J.">
        <title>Chromosome-level assembly of Dermatophagoides farinae genome and transcriptome reveals two novel allergens Der f 37 and Der f 39.</title>
        <authorList>
            <person name="Chen J."/>
            <person name="Cai Z."/>
            <person name="Fan D."/>
            <person name="Hu J."/>
            <person name="Hou Y."/>
            <person name="He Y."/>
            <person name="Zhang Z."/>
            <person name="Zhao Z."/>
            <person name="Gao P."/>
            <person name="Hu W."/>
            <person name="Sun J."/>
            <person name="Li J."/>
            <person name="Ji K."/>
        </authorList>
    </citation>
    <scope>NUCLEOTIDE SEQUENCE</scope>
    <source>
        <strain evidence="3">JKM2019</strain>
    </source>
</reference>
<gene>
    <name evidence="4" type="ORF">DERF_002218</name>
    <name evidence="3" type="ORF">HUG17_10184</name>
</gene>
<dbReference type="EMBL" id="SDOV01000010">
    <property type="protein sequence ID" value="KAH7636214.1"/>
    <property type="molecule type" value="Genomic_DNA"/>
</dbReference>
<comment type="caution">
    <text evidence="4">The sequence shown here is derived from an EMBL/GenBank/DDBJ whole genome shotgun (WGS) entry which is preliminary data.</text>
</comment>
<reference evidence="4" key="4">
    <citation type="journal article" date="2022" name="Res Sq">
        <title>Comparative Genomics Reveals Insights into the Divergent Evolution of Astigmatic Mites and Household Pest Adaptations.</title>
        <authorList>
            <person name="Xiong Q."/>
            <person name="Wan A.T.-Y."/>
            <person name="Liu X.-Y."/>
            <person name="Fung C.S.-H."/>
            <person name="Xiao X."/>
            <person name="Malainual N."/>
            <person name="Hou J."/>
            <person name="Wang L."/>
            <person name="Wang M."/>
            <person name="Yang K."/>
            <person name="Cui Y."/>
            <person name="Leung E."/>
            <person name="Nong W."/>
            <person name="Shin S.-K."/>
            <person name="Au S."/>
            <person name="Jeong K.Y."/>
            <person name="Chew F.T."/>
            <person name="Hui J."/>
            <person name="Leung T.F."/>
            <person name="Tungtrongchitr A."/>
            <person name="Zhong N."/>
            <person name="Liu Z."/>
            <person name="Tsui S."/>
        </authorList>
    </citation>
    <scope>NUCLEOTIDE SEQUENCE</scope>
    <source>
        <strain evidence="4">Derf</strain>
        <tissue evidence="4">Whole organism</tissue>
    </source>
</reference>
<keyword evidence="2" id="KW-0812">Transmembrane</keyword>
<protein>
    <submittedName>
        <fullName evidence="4">Uncharacterized protein</fullName>
    </submittedName>
</protein>
<evidence type="ECO:0000256" key="1">
    <source>
        <dbReference type="SAM" id="MobiDB-lite"/>
    </source>
</evidence>
<keyword evidence="2" id="KW-1133">Transmembrane helix</keyword>
<dbReference type="EMBL" id="ASGP02000001">
    <property type="protein sequence ID" value="KAH9528261.1"/>
    <property type="molecule type" value="Genomic_DNA"/>
</dbReference>
<organism evidence="4 5">
    <name type="scientific">Dermatophagoides farinae</name>
    <name type="common">American house dust mite</name>
    <dbReference type="NCBI Taxonomy" id="6954"/>
    <lineage>
        <taxon>Eukaryota</taxon>
        <taxon>Metazoa</taxon>
        <taxon>Ecdysozoa</taxon>
        <taxon>Arthropoda</taxon>
        <taxon>Chelicerata</taxon>
        <taxon>Arachnida</taxon>
        <taxon>Acari</taxon>
        <taxon>Acariformes</taxon>
        <taxon>Sarcoptiformes</taxon>
        <taxon>Astigmata</taxon>
        <taxon>Psoroptidia</taxon>
        <taxon>Analgoidea</taxon>
        <taxon>Pyroglyphidae</taxon>
        <taxon>Dermatophagoidinae</taxon>
        <taxon>Dermatophagoides</taxon>
    </lineage>
</organism>
<keyword evidence="2" id="KW-0472">Membrane</keyword>
<sequence length="127" mass="14448">MPLFRQQLLTQDPRYRYIVTLCNYCLATLFLGMIVVLSGVMFITYVEQKKNQDEYDHEKISFAHKFGIILLVSGCIFLLASFIVFVVASIMYVRTRTEPPPTIETPEPSEQIETAHSAEGDILTNPA</sequence>
<dbReference type="Proteomes" id="UP000790347">
    <property type="component" value="Unassembled WGS sequence"/>
</dbReference>
<reference evidence="3" key="2">
    <citation type="submission" date="2020-06" db="EMBL/GenBank/DDBJ databases">
        <authorList>
            <person name="Ji K."/>
            <person name="Li J."/>
        </authorList>
    </citation>
    <scope>NUCLEOTIDE SEQUENCE</scope>
    <source>
        <strain evidence="3">JKM2019</strain>
        <tissue evidence="3">Whole body</tissue>
    </source>
</reference>
<feature type="transmembrane region" description="Helical" evidence="2">
    <location>
        <begin position="21"/>
        <end position="46"/>
    </location>
</feature>
<evidence type="ECO:0000313" key="5">
    <source>
        <dbReference type="Proteomes" id="UP000790347"/>
    </source>
</evidence>
<dbReference type="AlphaFoldDB" id="A0A922IDB6"/>
<feature type="transmembrane region" description="Helical" evidence="2">
    <location>
        <begin position="66"/>
        <end position="93"/>
    </location>
</feature>
<evidence type="ECO:0000313" key="3">
    <source>
        <dbReference type="EMBL" id="KAH7636214.1"/>
    </source>
</evidence>
<name>A0A922IDB6_DERFA</name>
<feature type="region of interest" description="Disordered" evidence="1">
    <location>
        <begin position="98"/>
        <end position="127"/>
    </location>
</feature>
<evidence type="ECO:0000313" key="4">
    <source>
        <dbReference type="EMBL" id="KAH9528261.1"/>
    </source>
</evidence>
<feature type="compositionally biased region" description="Low complexity" evidence="1">
    <location>
        <begin position="104"/>
        <end position="114"/>
    </location>
</feature>
<evidence type="ECO:0000256" key="2">
    <source>
        <dbReference type="SAM" id="Phobius"/>
    </source>
</evidence>
<reference evidence="4" key="1">
    <citation type="submission" date="2013-05" db="EMBL/GenBank/DDBJ databases">
        <authorList>
            <person name="Yim A.K.Y."/>
            <person name="Chan T.F."/>
            <person name="Ji K.M."/>
            <person name="Liu X.Y."/>
            <person name="Zhou J.W."/>
            <person name="Li R.Q."/>
            <person name="Yang K.Y."/>
            <person name="Li J."/>
            <person name="Li M."/>
            <person name="Law P.T.W."/>
            <person name="Wu Y.L."/>
            <person name="Cai Z.L."/>
            <person name="Qin H."/>
            <person name="Bao Y."/>
            <person name="Leung R.K.K."/>
            <person name="Ng P.K.S."/>
            <person name="Zou J."/>
            <person name="Zhong X.J."/>
            <person name="Ran P.X."/>
            <person name="Zhong N.S."/>
            <person name="Liu Z.G."/>
            <person name="Tsui S.K.W."/>
        </authorList>
    </citation>
    <scope>NUCLEOTIDE SEQUENCE</scope>
    <source>
        <strain evidence="4">Derf</strain>
        <tissue evidence="4">Whole organism</tissue>
    </source>
</reference>
<accession>A0A922IDB6</accession>
<keyword evidence="5" id="KW-1185">Reference proteome</keyword>